<evidence type="ECO:0000313" key="11">
    <source>
        <dbReference type="EMBL" id="AQT67734.1"/>
    </source>
</evidence>
<dbReference type="PRINTS" id="PR00151">
    <property type="entry name" value="PORPHBDMNASE"/>
</dbReference>
<dbReference type="RefSeq" id="WP_169852981.1">
    <property type="nucleotide sequence ID" value="NZ_CP019791.1"/>
</dbReference>
<dbReference type="Gene3D" id="3.30.160.40">
    <property type="entry name" value="Porphobilinogen deaminase, C-terminal domain"/>
    <property type="match status" value="1"/>
</dbReference>
<dbReference type="HAMAP" id="MF_00260">
    <property type="entry name" value="Porphobil_deam"/>
    <property type="match status" value="1"/>
</dbReference>
<evidence type="ECO:0000256" key="3">
    <source>
        <dbReference type="ARBA" id="ARBA00005638"/>
    </source>
</evidence>
<dbReference type="EC" id="2.5.1.61" evidence="8"/>
<evidence type="ECO:0000256" key="7">
    <source>
        <dbReference type="ARBA" id="ARBA00048169"/>
    </source>
</evidence>
<proteinExistence type="inferred from homology"/>
<comment type="subunit">
    <text evidence="4 8">Monomer.</text>
</comment>
<evidence type="ECO:0000313" key="12">
    <source>
        <dbReference type="Proteomes" id="UP000189674"/>
    </source>
</evidence>
<evidence type="ECO:0000256" key="5">
    <source>
        <dbReference type="ARBA" id="ARBA00022679"/>
    </source>
</evidence>
<evidence type="ECO:0000256" key="6">
    <source>
        <dbReference type="ARBA" id="ARBA00023244"/>
    </source>
</evidence>
<dbReference type="InterPro" id="IPR022419">
    <property type="entry name" value="Porphobilin_deaminase_cofac_BS"/>
</dbReference>
<dbReference type="GO" id="GO:0006782">
    <property type="term" value="P:protoporphyrinogen IX biosynthetic process"/>
    <property type="evidence" value="ECO:0007669"/>
    <property type="project" value="UniProtKB-UniRule"/>
</dbReference>
<evidence type="ECO:0000256" key="2">
    <source>
        <dbReference type="ARBA" id="ARBA00004735"/>
    </source>
</evidence>
<dbReference type="STRING" id="1936003.STSP2_00883"/>
<evidence type="ECO:0000256" key="4">
    <source>
        <dbReference type="ARBA" id="ARBA00011245"/>
    </source>
</evidence>
<feature type="domain" description="Porphobilinogen deaminase C-terminal" evidence="10">
    <location>
        <begin position="227"/>
        <end position="295"/>
    </location>
</feature>
<dbReference type="InterPro" id="IPR036803">
    <property type="entry name" value="Porphobilinogen_deaminase_C_sf"/>
</dbReference>
<dbReference type="Gene3D" id="3.40.190.10">
    <property type="entry name" value="Periplasmic binding protein-like II"/>
    <property type="match status" value="2"/>
</dbReference>
<feature type="modified residue" description="S-(dipyrrolylmethanemethyl)cysteine" evidence="8">
    <location>
        <position position="242"/>
    </location>
</feature>
<keyword evidence="5 8" id="KW-0808">Transferase</keyword>
<dbReference type="Proteomes" id="UP000189674">
    <property type="component" value="Chromosome"/>
</dbReference>
<dbReference type="Pfam" id="PF03900">
    <property type="entry name" value="Porphobil_deamC"/>
    <property type="match status" value="1"/>
</dbReference>
<dbReference type="SUPFAM" id="SSF54782">
    <property type="entry name" value="Porphobilinogen deaminase (hydroxymethylbilane synthase), C-terminal domain"/>
    <property type="match status" value="1"/>
</dbReference>
<comment type="cofactor">
    <cofactor evidence="8">
        <name>dipyrromethane</name>
        <dbReference type="ChEBI" id="CHEBI:60342"/>
    </cofactor>
    <text evidence="8">Binds 1 dipyrromethane group covalently.</text>
</comment>
<evidence type="ECO:0000259" key="9">
    <source>
        <dbReference type="Pfam" id="PF01379"/>
    </source>
</evidence>
<protein>
    <recommendedName>
        <fullName evidence="8">Porphobilinogen deaminase</fullName>
        <shortName evidence="8">PBG</shortName>
        <ecNumber evidence="8">2.5.1.61</ecNumber>
    </recommendedName>
    <alternativeName>
        <fullName evidence="8">Hydroxymethylbilane synthase</fullName>
        <shortName evidence="8">HMBS</shortName>
    </alternativeName>
    <alternativeName>
        <fullName evidence="8">Pre-uroporphyrinogen synthase</fullName>
    </alternativeName>
</protein>
<accession>A0A1U9NJ30</accession>
<dbReference type="FunFam" id="3.40.190.10:FF:000005">
    <property type="entry name" value="Porphobilinogen deaminase"/>
    <property type="match status" value="1"/>
</dbReference>
<sequence length="311" mass="33232">MPAIRIATRASKLAIAQTKLVCNMLREVNADLQIELVEISTRGDRDKSDFLYKSSSSVGFFTSELEKALLENAADVAVHSFKDLPTAITPGLAITAVPKRVSPADALICSDGSTSIKGLKPGAVVGTSSVRRIAQLKHLRPDVHARPCRGNVDTRIGKLRGGQYDALILAHAGLIRMGKEDEISAVLPFEDFLPAPAQGALAIQTRSDDKTANVIVSQIDDNGARLRAELERRILARLHGGCSIPLGALAMVEGDAVSISAMIADPAGEPFVREQIRAQRQDAEAAADELAESLLANGGAEILARFNRDRE</sequence>
<dbReference type="InterPro" id="IPR022418">
    <property type="entry name" value="Porphobilinogen_deaminase_C"/>
</dbReference>
<keyword evidence="12" id="KW-1185">Reference proteome</keyword>
<dbReference type="InterPro" id="IPR022417">
    <property type="entry name" value="Porphobilin_deaminase_N"/>
</dbReference>
<organism evidence="11 12">
    <name type="scientific">Anaerohalosphaera lusitana</name>
    <dbReference type="NCBI Taxonomy" id="1936003"/>
    <lineage>
        <taxon>Bacteria</taxon>
        <taxon>Pseudomonadati</taxon>
        <taxon>Planctomycetota</taxon>
        <taxon>Phycisphaerae</taxon>
        <taxon>Sedimentisphaerales</taxon>
        <taxon>Anaerohalosphaeraceae</taxon>
        <taxon>Anaerohalosphaera</taxon>
    </lineage>
</organism>
<comment type="function">
    <text evidence="1 8">Tetrapolymerization of the monopyrrole PBG into the hydroxymethylbilane pre-uroporphyrinogen in several discrete steps.</text>
</comment>
<keyword evidence="6 8" id="KW-0627">Porphyrin biosynthesis</keyword>
<comment type="catalytic activity">
    <reaction evidence="7 8">
        <text>4 porphobilinogen + H2O = hydroxymethylbilane + 4 NH4(+)</text>
        <dbReference type="Rhea" id="RHEA:13185"/>
        <dbReference type="ChEBI" id="CHEBI:15377"/>
        <dbReference type="ChEBI" id="CHEBI:28938"/>
        <dbReference type="ChEBI" id="CHEBI:57845"/>
        <dbReference type="ChEBI" id="CHEBI:58126"/>
        <dbReference type="EC" id="2.5.1.61"/>
    </reaction>
</comment>
<feature type="domain" description="Porphobilinogen deaminase N-terminal" evidence="9">
    <location>
        <begin position="4"/>
        <end position="212"/>
    </location>
</feature>
<comment type="pathway">
    <text evidence="2">Porphyrin-containing compound metabolism; protoporphyrin-IX biosynthesis; coproporphyrinogen-III from 5-aminolevulinate: step 2/4.</text>
</comment>
<dbReference type="PROSITE" id="PS00533">
    <property type="entry name" value="PORPHOBILINOGEN_DEAM"/>
    <property type="match status" value="1"/>
</dbReference>
<dbReference type="NCBIfam" id="TIGR00212">
    <property type="entry name" value="hemC"/>
    <property type="match status" value="1"/>
</dbReference>
<dbReference type="GO" id="GO:0005737">
    <property type="term" value="C:cytoplasm"/>
    <property type="evidence" value="ECO:0007669"/>
    <property type="project" value="UniProtKB-UniRule"/>
</dbReference>
<dbReference type="Pfam" id="PF01379">
    <property type="entry name" value="Porphobil_deam"/>
    <property type="match status" value="1"/>
</dbReference>
<dbReference type="PIRSF" id="PIRSF001438">
    <property type="entry name" value="4pyrrol_synth_OHMeBilane_synth"/>
    <property type="match status" value="1"/>
</dbReference>
<dbReference type="PANTHER" id="PTHR11557">
    <property type="entry name" value="PORPHOBILINOGEN DEAMINASE"/>
    <property type="match status" value="1"/>
</dbReference>
<reference evidence="12" key="1">
    <citation type="submission" date="2017-02" db="EMBL/GenBank/DDBJ databases">
        <title>Comparative genomics and description of representatives of a novel lineage of planctomycetes thriving in anoxic sediments.</title>
        <authorList>
            <person name="Spring S."/>
            <person name="Bunk B."/>
            <person name="Sproer C."/>
        </authorList>
    </citation>
    <scope>NUCLEOTIDE SEQUENCE [LARGE SCALE GENOMIC DNA]</scope>
    <source>
        <strain evidence="12">ST-NAGAB-D1</strain>
    </source>
</reference>
<comment type="similarity">
    <text evidence="3 8">Belongs to the HMBS family.</text>
</comment>
<dbReference type="GO" id="GO:0004418">
    <property type="term" value="F:hydroxymethylbilane synthase activity"/>
    <property type="evidence" value="ECO:0007669"/>
    <property type="project" value="UniProtKB-UniRule"/>
</dbReference>
<evidence type="ECO:0000259" key="10">
    <source>
        <dbReference type="Pfam" id="PF03900"/>
    </source>
</evidence>
<dbReference type="EMBL" id="CP019791">
    <property type="protein sequence ID" value="AQT67734.1"/>
    <property type="molecule type" value="Genomic_DNA"/>
</dbReference>
<dbReference type="KEGG" id="alus:STSP2_00883"/>
<evidence type="ECO:0000256" key="8">
    <source>
        <dbReference type="HAMAP-Rule" id="MF_00260"/>
    </source>
</evidence>
<evidence type="ECO:0000256" key="1">
    <source>
        <dbReference type="ARBA" id="ARBA00002869"/>
    </source>
</evidence>
<dbReference type="PANTHER" id="PTHR11557:SF0">
    <property type="entry name" value="PORPHOBILINOGEN DEAMINASE"/>
    <property type="match status" value="1"/>
</dbReference>
<dbReference type="SUPFAM" id="SSF53850">
    <property type="entry name" value="Periplasmic binding protein-like II"/>
    <property type="match status" value="1"/>
</dbReference>
<dbReference type="AlphaFoldDB" id="A0A1U9NJ30"/>
<gene>
    <name evidence="8 11" type="primary">hemC</name>
    <name evidence="11" type="ORF">STSP2_00883</name>
</gene>
<comment type="miscellaneous">
    <text evidence="8">The porphobilinogen subunits are added to the dipyrromethane group.</text>
</comment>
<dbReference type="InterPro" id="IPR000860">
    <property type="entry name" value="HemC"/>
</dbReference>
<name>A0A1U9NJ30_9BACT</name>